<evidence type="ECO:0000256" key="5">
    <source>
        <dbReference type="SAM" id="MobiDB-lite"/>
    </source>
</evidence>
<sequence>MDEALHSIDIEKLGRQRPEIFTSAWREIAFATSLLVSLTMAEFNLGGFQVILPSLNESLNISADQQSWPSAVLTLVAGAFLFPLGRVADMFGGYYVFNAGLIWFLLWTMAAGFSKSLAMLTVCRAMEGLGLAAFLPAGISLLGRIYRPGPRKNMVFGLYGAIGPIGFFSGIIVAGIAQEVLTWRWYYWLGSILGTACAVGTIFSAPNDYQQVKADGVKMDWWGACTTIPGLMLVIYAISNTSSAPGGWASPQIIVTLVVGVLFLAAAIYVEGWVAEAPLLPAEIFRVKYMKRMLSCLFMTWGAFYIFLFYSQYYFQRVADKTPLESAIYFGPWAIGGVLFALFSGLMLHVIPGRILLLISGISKAVALLFFALMPEHPNYWAWILPAMIFETACVDIIWTVSNVYLTTSLPKQQQGLAGALINFTLFIGSAFFVGIADIAASELKKTSMSLKDLYQYIFWLGFGVACIAMVVSLFIKLDKAGSRLTVEEEAQLSRPHSDSIHSCATLNNNATPTHDNEESTSYSVSSKEVQGKDHEDLSPATPESGGTAAMDWEEVEEMGMAEKVANMEVCGILDEQKYMQRDGEARDME</sequence>
<evidence type="ECO:0000256" key="6">
    <source>
        <dbReference type="SAM" id="Phobius"/>
    </source>
</evidence>
<dbReference type="Pfam" id="PF07690">
    <property type="entry name" value="MFS_1"/>
    <property type="match status" value="1"/>
</dbReference>
<evidence type="ECO:0000259" key="7">
    <source>
        <dbReference type="PROSITE" id="PS50850"/>
    </source>
</evidence>
<evidence type="ECO:0000256" key="3">
    <source>
        <dbReference type="ARBA" id="ARBA00022989"/>
    </source>
</evidence>
<feature type="compositionally biased region" description="Polar residues" evidence="5">
    <location>
        <begin position="501"/>
        <end position="529"/>
    </location>
</feature>
<comment type="subcellular location">
    <subcellularLocation>
        <location evidence="1">Membrane</location>
        <topology evidence="1">Multi-pass membrane protein</topology>
    </subcellularLocation>
</comment>
<dbReference type="GO" id="GO:0016020">
    <property type="term" value="C:membrane"/>
    <property type="evidence" value="ECO:0007669"/>
    <property type="project" value="UniProtKB-SubCell"/>
</dbReference>
<feature type="transmembrane region" description="Helical" evidence="6">
    <location>
        <begin position="327"/>
        <end position="348"/>
    </location>
</feature>
<protein>
    <recommendedName>
        <fullName evidence="7">Major facilitator superfamily (MFS) profile domain-containing protein</fullName>
    </recommendedName>
</protein>
<dbReference type="PANTHER" id="PTHR42718:SF11">
    <property type="entry name" value="MAJOR FACILITATOR SUPERFAMILY (MFS) PROFILE DOMAIN-CONTAINING PROTEIN"/>
    <property type="match status" value="1"/>
</dbReference>
<dbReference type="InterPro" id="IPR036259">
    <property type="entry name" value="MFS_trans_sf"/>
</dbReference>
<keyword evidence="3 6" id="KW-1133">Transmembrane helix</keyword>
<feature type="transmembrane region" description="Helical" evidence="6">
    <location>
        <begin position="185"/>
        <end position="207"/>
    </location>
</feature>
<gene>
    <name evidence="8" type="ORF">NLU13_0885</name>
</gene>
<keyword evidence="4 6" id="KW-0472">Membrane</keyword>
<reference evidence="8" key="1">
    <citation type="submission" date="2022-10" db="EMBL/GenBank/DDBJ databases">
        <title>Determination and structural analysis of whole genome sequence of Sarocladium strictum F4-1.</title>
        <authorList>
            <person name="Hu L."/>
            <person name="Jiang Y."/>
        </authorList>
    </citation>
    <scope>NUCLEOTIDE SEQUENCE</scope>
    <source>
        <strain evidence="8">F4-1</strain>
    </source>
</reference>
<comment type="caution">
    <text evidence="8">The sequence shown here is derived from an EMBL/GenBank/DDBJ whole genome shotgun (WGS) entry which is preliminary data.</text>
</comment>
<keyword evidence="9" id="KW-1185">Reference proteome</keyword>
<dbReference type="Proteomes" id="UP001175261">
    <property type="component" value="Unassembled WGS sequence"/>
</dbReference>
<keyword evidence="2 6" id="KW-0812">Transmembrane</keyword>
<feature type="transmembrane region" description="Helical" evidence="6">
    <location>
        <begin position="92"/>
        <end position="111"/>
    </location>
</feature>
<proteinExistence type="predicted"/>
<accession>A0AA39LBX9</accession>
<evidence type="ECO:0000313" key="9">
    <source>
        <dbReference type="Proteomes" id="UP001175261"/>
    </source>
</evidence>
<dbReference type="SUPFAM" id="SSF103473">
    <property type="entry name" value="MFS general substrate transporter"/>
    <property type="match status" value="1"/>
</dbReference>
<feature type="region of interest" description="Disordered" evidence="5">
    <location>
        <begin position="498"/>
        <end position="548"/>
    </location>
</feature>
<dbReference type="PANTHER" id="PTHR42718">
    <property type="entry name" value="MAJOR FACILITATOR SUPERFAMILY MULTIDRUG TRANSPORTER MFSC"/>
    <property type="match status" value="1"/>
</dbReference>
<feature type="domain" description="Major facilitator superfamily (MFS) profile" evidence="7">
    <location>
        <begin position="30"/>
        <end position="481"/>
    </location>
</feature>
<dbReference type="EMBL" id="JAPDFR010000001">
    <property type="protein sequence ID" value="KAK0391384.1"/>
    <property type="molecule type" value="Genomic_DNA"/>
</dbReference>
<feature type="transmembrane region" description="Helical" evidence="6">
    <location>
        <begin position="117"/>
        <end position="142"/>
    </location>
</feature>
<organism evidence="8 9">
    <name type="scientific">Sarocladium strictum</name>
    <name type="common">Black bundle disease fungus</name>
    <name type="synonym">Acremonium strictum</name>
    <dbReference type="NCBI Taxonomy" id="5046"/>
    <lineage>
        <taxon>Eukaryota</taxon>
        <taxon>Fungi</taxon>
        <taxon>Dikarya</taxon>
        <taxon>Ascomycota</taxon>
        <taxon>Pezizomycotina</taxon>
        <taxon>Sordariomycetes</taxon>
        <taxon>Hypocreomycetidae</taxon>
        <taxon>Hypocreales</taxon>
        <taxon>Sarocladiaceae</taxon>
        <taxon>Sarocladium</taxon>
    </lineage>
</organism>
<feature type="transmembrane region" description="Helical" evidence="6">
    <location>
        <begin position="380"/>
        <end position="405"/>
    </location>
</feature>
<evidence type="ECO:0000256" key="2">
    <source>
        <dbReference type="ARBA" id="ARBA00022692"/>
    </source>
</evidence>
<feature type="transmembrane region" description="Helical" evidence="6">
    <location>
        <begin position="294"/>
        <end position="315"/>
    </location>
</feature>
<evidence type="ECO:0000256" key="1">
    <source>
        <dbReference type="ARBA" id="ARBA00004141"/>
    </source>
</evidence>
<feature type="transmembrane region" description="Helical" evidence="6">
    <location>
        <begin position="154"/>
        <end position="173"/>
    </location>
</feature>
<name>A0AA39LBX9_SARSR</name>
<dbReference type="PROSITE" id="PS50850">
    <property type="entry name" value="MFS"/>
    <property type="match status" value="1"/>
</dbReference>
<evidence type="ECO:0000313" key="8">
    <source>
        <dbReference type="EMBL" id="KAK0391384.1"/>
    </source>
</evidence>
<dbReference type="InterPro" id="IPR011701">
    <property type="entry name" value="MFS"/>
</dbReference>
<feature type="transmembrane region" description="Helical" evidence="6">
    <location>
        <begin position="68"/>
        <end position="85"/>
    </location>
</feature>
<feature type="transmembrane region" description="Helical" evidence="6">
    <location>
        <begin position="355"/>
        <end position="374"/>
    </location>
</feature>
<dbReference type="Gene3D" id="1.20.1250.20">
    <property type="entry name" value="MFS general substrate transporter like domains"/>
    <property type="match status" value="2"/>
</dbReference>
<evidence type="ECO:0000256" key="4">
    <source>
        <dbReference type="ARBA" id="ARBA00023136"/>
    </source>
</evidence>
<feature type="transmembrane region" description="Helical" evidence="6">
    <location>
        <begin position="253"/>
        <end position="274"/>
    </location>
</feature>
<dbReference type="GO" id="GO:0022857">
    <property type="term" value="F:transmembrane transporter activity"/>
    <property type="evidence" value="ECO:0007669"/>
    <property type="project" value="InterPro"/>
</dbReference>
<feature type="transmembrane region" description="Helical" evidence="6">
    <location>
        <begin position="28"/>
        <end position="48"/>
    </location>
</feature>
<feature type="transmembrane region" description="Helical" evidence="6">
    <location>
        <begin position="417"/>
        <end position="437"/>
    </location>
</feature>
<feature type="transmembrane region" description="Helical" evidence="6">
    <location>
        <begin position="457"/>
        <end position="476"/>
    </location>
</feature>
<dbReference type="InterPro" id="IPR020846">
    <property type="entry name" value="MFS_dom"/>
</dbReference>
<feature type="transmembrane region" description="Helical" evidence="6">
    <location>
        <begin position="219"/>
        <end position="238"/>
    </location>
</feature>
<dbReference type="AlphaFoldDB" id="A0AA39LBX9"/>